<evidence type="ECO:0000256" key="6">
    <source>
        <dbReference type="SAM" id="MobiDB-lite"/>
    </source>
</evidence>
<keyword evidence="2 7" id="KW-0812">Transmembrane</keyword>
<feature type="transmembrane region" description="Helical" evidence="7">
    <location>
        <begin position="209"/>
        <end position="229"/>
    </location>
</feature>
<dbReference type="RefSeq" id="XP_037193083.1">
    <property type="nucleotide sequence ID" value="XM_037334549.1"/>
</dbReference>
<gene>
    <name evidence="9" type="ORF">Bfra_004144</name>
</gene>
<keyword evidence="10" id="KW-1185">Reference proteome</keyword>
<evidence type="ECO:0000256" key="1">
    <source>
        <dbReference type="ARBA" id="ARBA00004141"/>
    </source>
</evidence>
<dbReference type="Proteomes" id="UP000531561">
    <property type="component" value="Unassembled WGS sequence"/>
</dbReference>
<evidence type="ECO:0000313" key="10">
    <source>
        <dbReference type="Proteomes" id="UP000531561"/>
    </source>
</evidence>
<dbReference type="EMBL" id="JABFCT010000007">
    <property type="protein sequence ID" value="KAF5874137.1"/>
    <property type="molecule type" value="Genomic_DNA"/>
</dbReference>
<dbReference type="GeneID" id="59258241"/>
<proteinExistence type="inferred from homology"/>
<comment type="caution">
    <text evidence="9">The sequence shown here is derived from an EMBL/GenBank/DDBJ whole genome shotgun (WGS) entry which is preliminary data.</text>
</comment>
<evidence type="ECO:0000256" key="7">
    <source>
        <dbReference type="SAM" id="Phobius"/>
    </source>
</evidence>
<evidence type="ECO:0000259" key="8">
    <source>
        <dbReference type="Pfam" id="PF20684"/>
    </source>
</evidence>
<feature type="compositionally biased region" description="Basic and acidic residues" evidence="6">
    <location>
        <begin position="464"/>
        <end position="482"/>
    </location>
</feature>
<dbReference type="OrthoDB" id="5329176at2759"/>
<evidence type="ECO:0000256" key="3">
    <source>
        <dbReference type="ARBA" id="ARBA00022989"/>
    </source>
</evidence>
<feature type="region of interest" description="Disordered" evidence="6">
    <location>
        <begin position="342"/>
        <end position="392"/>
    </location>
</feature>
<comment type="similarity">
    <text evidence="5">Belongs to the SAT4 family.</text>
</comment>
<feature type="transmembrane region" description="Helical" evidence="7">
    <location>
        <begin position="289"/>
        <end position="309"/>
    </location>
</feature>
<comment type="subcellular location">
    <subcellularLocation>
        <location evidence="1">Membrane</location>
        <topology evidence="1">Multi-pass membrane protein</topology>
    </subcellularLocation>
</comment>
<evidence type="ECO:0000256" key="2">
    <source>
        <dbReference type="ARBA" id="ARBA00022692"/>
    </source>
</evidence>
<feature type="transmembrane region" description="Helical" evidence="7">
    <location>
        <begin position="141"/>
        <end position="162"/>
    </location>
</feature>
<accession>A0A8H6AV30</accession>
<dbReference type="AlphaFoldDB" id="A0A8H6AV30"/>
<organism evidence="9 10">
    <name type="scientific">Botrytis fragariae</name>
    <dbReference type="NCBI Taxonomy" id="1964551"/>
    <lineage>
        <taxon>Eukaryota</taxon>
        <taxon>Fungi</taxon>
        <taxon>Dikarya</taxon>
        <taxon>Ascomycota</taxon>
        <taxon>Pezizomycotina</taxon>
        <taxon>Leotiomycetes</taxon>
        <taxon>Helotiales</taxon>
        <taxon>Sclerotiniaceae</taxon>
        <taxon>Botrytis</taxon>
    </lineage>
</organism>
<keyword evidence="3 7" id="KW-1133">Transmembrane helix</keyword>
<evidence type="ECO:0000256" key="4">
    <source>
        <dbReference type="ARBA" id="ARBA00023136"/>
    </source>
</evidence>
<evidence type="ECO:0000256" key="5">
    <source>
        <dbReference type="ARBA" id="ARBA00038359"/>
    </source>
</evidence>
<keyword evidence="4 7" id="KW-0472">Membrane</keyword>
<reference evidence="9 10" key="1">
    <citation type="journal article" date="2020" name="Phytopathology">
        <title>A high-quality genome resource of Botrytis fragariae, a new and rapidly spreading fungal pathogen causing strawberry gray mold in the U.S.A.</title>
        <authorList>
            <person name="Wu Y."/>
            <person name="Saski C.A."/>
            <person name="Schnabel G."/>
            <person name="Xiao S."/>
            <person name="Hu M."/>
        </authorList>
    </citation>
    <scope>NUCLEOTIDE SEQUENCE [LARGE SCALE GENOMIC DNA]</scope>
    <source>
        <strain evidence="9 10">BVB16</strain>
    </source>
</reference>
<feature type="transmembrane region" description="Helical" evidence="7">
    <location>
        <begin position="60"/>
        <end position="80"/>
    </location>
</feature>
<evidence type="ECO:0000313" key="9">
    <source>
        <dbReference type="EMBL" id="KAF5874137.1"/>
    </source>
</evidence>
<dbReference type="Pfam" id="PF20684">
    <property type="entry name" value="Fung_rhodopsin"/>
    <property type="match status" value="1"/>
</dbReference>
<name>A0A8H6AV30_9HELO</name>
<feature type="domain" description="Rhodopsin" evidence="8">
    <location>
        <begin position="44"/>
        <end position="305"/>
    </location>
</feature>
<feature type="transmembrane region" description="Helical" evidence="7">
    <location>
        <begin position="241"/>
        <end position="264"/>
    </location>
</feature>
<dbReference type="InterPro" id="IPR049326">
    <property type="entry name" value="Rhodopsin_dom_fungi"/>
</dbReference>
<dbReference type="PANTHER" id="PTHR33048:SF129">
    <property type="entry name" value="INTEGRAL MEMBRANE PROTEIN-RELATED"/>
    <property type="match status" value="1"/>
</dbReference>
<feature type="compositionally biased region" description="Polar residues" evidence="6">
    <location>
        <begin position="342"/>
        <end position="376"/>
    </location>
</feature>
<feature type="transmembrane region" description="Helical" evidence="7">
    <location>
        <begin position="100"/>
        <end position="121"/>
    </location>
</feature>
<dbReference type="GO" id="GO:0016020">
    <property type="term" value="C:membrane"/>
    <property type="evidence" value="ECO:0007669"/>
    <property type="project" value="UniProtKB-SubCell"/>
</dbReference>
<feature type="region of interest" description="Disordered" evidence="6">
    <location>
        <begin position="464"/>
        <end position="499"/>
    </location>
</feature>
<sequence>MQKPPAWVIAAWPEPNYVDPETHGWGNVILNIVLYVVLCCFISLRIWTRTRLRASFGADDMMILFAMIPTTGFFVLSLLADLKFMWTRHQYDIPSSHVEFGLKMVLLIEIMFASACTFTKLSMLMLVRRMLTSATIFWRRVTLAAICIVGLQGALFCIVLVFQCRLVKIIAFSLCLICRPGGKCRDTPQDYWKITDEPQPNCIDQSSTLLLAGIINTLTDFLVVILPIRTVYSTNLPRRQTLIVSFLFTLGFLSCFAGVIRTYYMYQVTQTYDQVWASFPVWVSAAVELYVGIICTSIPATKVFFATYIPKIFNSHPTRPSQSSFSAPNIFKSVPVPPSGFGVTSTSKSTNSLPQSKSHSNSNSKVLNSQSSQTPLNGREEDTQYDNDTDLDQTVGTSIFELGTYTNRSSKLSKTSSTSPIISDEEMHIGTASVISPLNSNPVSNSTHNIANLGRNILGSVRRDKLSLGGDRSRNRSRNQDRENDDIYMSLSEESGRKEKEGGWDIHIDVVRTVEVEEECIAGRI</sequence>
<protein>
    <submittedName>
        <fullName evidence="9">Putative integral membrane protein</fullName>
    </submittedName>
</protein>
<feature type="transmembrane region" description="Helical" evidence="7">
    <location>
        <begin position="28"/>
        <end position="48"/>
    </location>
</feature>
<dbReference type="InterPro" id="IPR052337">
    <property type="entry name" value="SAT4-like"/>
</dbReference>
<dbReference type="PANTHER" id="PTHR33048">
    <property type="entry name" value="PTH11-LIKE INTEGRAL MEMBRANE PROTEIN (AFU_ORTHOLOGUE AFUA_5G11245)"/>
    <property type="match status" value="1"/>
</dbReference>